<evidence type="ECO:0000256" key="1">
    <source>
        <dbReference type="SAM" id="Phobius"/>
    </source>
</evidence>
<keyword evidence="1" id="KW-0472">Membrane</keyword>
<organism evidence="3 4">
    <name type="scientific">Paenibacillus konkukensis</name>
    <dbReference type="NCBI Taxonomy" id="2020716"/>
    <lineage>
        <taxon>Bacteria</taxon>
        <taxon>Bacillati</taxon>
        <taxon>Bacillota</taxon>
        <taxon>Bacilli</taxon>
        <taxon>Bacillales</taxon>
        <taxon>Paenibacillaceae</taxon>
        <taxon>Paenibacillus</taxon>
    </lineage>
</organism>
<reference evidence="3" key="2">
    <citation type="journal article" date="2021" name="J Anim Sci Technol">
        <title>Complete genome sequence of Paenibacillus konkukensis sp. nov. SK3146 as a potential probiotic strain.</title>
        <authorList>
            <person name="Jung H.I."/>
            <person name="Park S."/>
            <person name="Niu K.M."/>
            <person name="Lee S.W."/>
            <person name="Kothari D."/>
            <person name="Yi K.J."/>
            <person name="Kim S.K."/>
        </authorList>
    </citation>
    <scope>NUCLEOTIDE SEQUENCE</scope>
    <source>
        <strain evidence="3">SK3146</strain>
    </source>
</reference>
<sequence length="367" mass="41365">MSRSMSVNIRRCLILLILASFFCISNDRETSQAHPLNNGYSEITVQETGVDYRLFIPEYSLTAYDTDHDGRLTENELSSQQAQIEQELRAHLQLQQDMTDMEFSFRGWQRTEKESIPGVSFSLYYTSAQPISGFTIQYNLLFDDADPNHLNFAVILDGDDADQTIFDAQHRTYRYQSLHPATALTTVWRYFVLGIEHILTGYDHLLFLFSLLLIAGRYMDMLRIVTAFTVAHSITLIAASTGWIHPSSSWVEAGIAATICYVALENIWSSRHEQRWLVTFVFGLIHGMGFAGALGEIGLPPYAFASSLLTFNLGVETGQLAVVAAVMPILLWLRKKAGYRALVIYGSAAIFLQALWWLLERIGLLPG</sequence>
<reference evidence="3" key="1">
    <citation type="submission" date="2018-02" db="EMBL/GenBank/DDBJ databases">
        <authorList>
            <person name="Kim S.-K."/>
            <person name="Jung H.-I."/>
            <person name="Lee S.-W."/>
        </authorList>
    </citation>
    <scope>NUCLEOTIDE SEQUENCE</scope>
    <source>
        <strain evidence="3">SK3146</strain>
    </source>
</reference>
<feature type="signal peptide" evidence="2">
    <location>
        <begin position="1"/>
        <end position="27"/>
    </location>
</feature>
<evidence type="ECO:0000313" key="4">
    <source>
        <dbReference type="Proteomes" id="UP001057134"/>
    </source>
</evidence>
<protein>
    <submittedName>
        <fullName evidence="3">HupE / UreJ protein</fullName>
    </submittedName>
</protein>
<feature type="transmembrane region" description="Helical" evidence="1">
    <location>
        <begin position="247"/>
        <end position="264"/>
    </location>
</feature>
<dbReference type="InterPro" id="IPR032809">
    <property type="entry name" value="Put_HupE_UreJ"/>
</dbReference>
<name>A0ABY4RPM3_9BACL</name>
<dbReference type="PROSITE" id="PS00018">
    <property type="entry name" value="EF_HAND_1"/>
    <property type="match status" value="1"/>
</dbReference>
<keyword evidence="1" id="KW-0812">Transmembrane</keyword>
<feature type="transmembrane region" description="Helical" evidence="1">
    <location>
        <begin position="187"/>
        <end position="214"/>
    </location>
</feature>
<gene>
    <name evidence="3" type="ORF">SK3146_02866</name>
</gene>
<feature type="transmembrane region" description="Helical" evidence="1">
    <location>
        <begin position="276"/>
        <end position="299"/>
    </location>
</feature>
<evidence type="ECO:0000256" key="2">
    <source>
        <dbReference type="SAM" id="SignalP"/>
    </source>
</evidence>
<proteinExistence type="predicted"/>
<keyword evidence="1" id="KW-1133">Transmembrane helix</keyword>
<accession>A0ABY4RPM3</accession>
<keyword evidence="2" id="KW-0732">Signal</keyword>
<feature type="chain" id="PRO_5045464801" evidence="2">
    <location>
        <begin position="28"/>
        <end position="367"/>
    </location>
</feature>
<feature type="transmembrane region" description="Helical" evidence="1">
    <location>
        <begin position="342"/>
        <end position="359"/>
    </location>
</feature>
<feature type="transmembrane region" description="Helical" evidence="1">
    <location>
        <begin position="311"/>
        <end position="333"/>
    </location>
</feature>
<dbReference type="Proteomes" id="UP001057134">
    <property type="component" value="Chromosome"/>
</dbReference>
<evidence type="ECO:0000313" key="3">
    <source>
        <dbReference type="EMBL" id="UQZ83659.1"/>
    </source>
</evidence>
<feature type="transmembrane region" description="Helical" evidence="1">
    <location>
        <begin position="221"/>
        <end position="241"/>
    </location>
</feature>
<dbReference type="EMBL" id="CP027059">
    <property type="protein sequence ID" value="UQZ83659.1"/>
    <property type="molecule type" value="Genomic_DNA"/>
</dbReference>
<dbReference type="InterPro" id="IPR018247">
    <property type="entry name" value="EF_Hand_1_Ca_BS"/>
</dbReference>
<dbReference type="Pfam" id="PF13795">
    <property type="entry name" value="HupE_UreJ_2"/>
    <property type="match status" value="1"/>
</dbReference>
<keyword evidence="4" id="KW-1185">Reference proteome</keyword>